<name>A0A3T1D7V7_9BACL</name>
<feature type="transmembrane region" description="Helical" evidence="1">
    <location>
        <begin position="126"/>
        <end position="148"/>
    </location>
</feature>
<reference evidence="3 4" key="1">
    <citation type="submission" date="2019-01" db="EMBL/GenBank/DDBJ databases">
        <title>Complete genome sequence of Cohnella hallensis HS21 isolated from Korean fir (Abies koreana) rhizospheric soil.</title>
        <authorList>
            <person name="Jiang L."/>
            <person name="Kang S.W."/>
            <person name="Kim S."/>
            <person name="Jung J."/>
            <person name="Kim C.Y."/>
            <person name="Kim D.H."/>
            <person name="Kim S.W."/>
            <person name="Lee J."/>
        </authorList>
    </citation>
    <scope>NUCLEOTIDE SEQUENCE [LARGE SCALE GENOMIC DNA]</scope>
    <source>
        <strain evidence="3 4">HS21</strain>
    </source>
</reference>
<evidence type="ECO:0000256" key="1">
    <source>
        <dbReference type="SAM" id="Phobius"/>
    </source>
</evidence>
<keyword evidence="1" id="KW-0812">Transmembrane</keyword>
<feature type="transmembrane region" description="Helical" evidence="1">
    <location>
        <begin position="160"/>
        <end position="185"/>
    </location>
</feature>
<evidence type="ECO:0000313" key="3">
    <source>
        <dbReference type="EMBL" id="BBI34166.1"/>
    </source>
</evidence>
<dbReference type="AlphaFoldDB" id="A0A3T1D7V7"/>
<dbReference type="PANTHER" id="PTHR42208">
    <property type="entry name" value="HEAVY METAL TRANSPORTER-RELATED"/>
    <property type="match status" value="1"/>
</dbReference>
<sequence>MISANALALVALSGIMGAPHCLIMCGGISSSFAMNAKGEPIRSVLAYNAGRITTYSLTGLFMGLVGSFINVAGDFVGVQSIASFVGGAFILIWTYWRYTLPIPHHFIPGSRKMNARISVLRQKYELTGVFLTGIMLGFLPCGLTYAMQMNAAASGSWFDGWVIMLVFGISTMPILLLVALFAGSIRKKWRKGMRNAGASLAYLMGFLSIMKGLAANGWVPSIHPWIW</sequence>
<dbReference type="KEGG" id="cohn:KCTCHS21_35650"/>
<feature type="domain" description="Urease accessory protein UreH-like transmembrane" evidence="2">
    <location>
        <begin position="11"/>
        <end position="206"/>
    </location>
</feature>
<keyword evidence="1" id="KW-0472">Membrane</keyword>
<keyword evidence="1" id="KW-1133">Transmembrane helix</keyword>
<evidence type="ECO:0000313" key="4">
    <source>
        <dbReference type="Proteomes" id="UP000289856"/>
    </source>
</evidence>
<dbReference type="PANTHER" id="PTHR42208:SF1">
    <property type="entry name" value="HEAVY METAL TRANSPORTER"/>
    <property type="match status" value="1"/>
</dbReference>
<proteinExistence type="predicted"/>
<feature type="transmembrane region" description="Helical" evidence="1">
    <location>
        <begin position="49"/>
        <end position="69"/>
    </location>
</feature>
<accession>A0A3T1D7V7</accession>
<evidence type="ECO:0000259" key="2">
    <source>
        <dbReference type="Pfam" id="PF13386"/>
    </source>
</evidence>
<protein>
    <submittedName>
        <fullName evidence="3">Cytochrome biogenesis protein</fullName>
    </submittedName>
</protein>
<feature type="transmembrane region" description="Helical" evidence="1">
    <location>
        <begin position="75"/>
        <end position="96"/>
    </location>
</feature>
<organism evidence="3 4">
    <name type="scientific">Cohnella abietis</name>
    <dbReference type="NCBI Taxonomy" id="2507935"/>
    <lineage>
        <taxon>Bacteria</taxon>
        <taxon>Bacillati</taxon>
        <taxon>Bacillota</taxon>
        <taxon>Bacilli</taxon>
        <taxon>Bacillales</taxon>
        <taxon>Paenibacillaceae</taxon>
        <taxon>Cohnella</taxon>
    </lineage>
</organism>
<feature type="transmembrane region" description="Helical" evidence="1">
    <location>
        <begin position="6"/>
        <end position="28"/>
    </location>
</feature>
<keyword evidence="4" id="KW-1185">Reference proteome</keyword>
<feature type="transmembrane region" description="Helical" evidence="1">
    <location>
        <begin position="197"/>
        <end position="219"/>
    </location>
</feature>
<dbReference type="Proteomes" id="UP000289856">
    <property type="component" value="Chromosome"/>
</dbReference>
<dbReference type="Pfam" id="PF13386">
    <property type="entry name" value="DsbD_2"/>
    <property type="match status" value="1"/>
</dbReference>
<dbReference type="EMBL" id="AP019400">
    <property type="protein sequence ID" value="BBI34166.1"/>
    <property type="molecule type" value="Genomic_DNA"/>
</dbReference>
<dbReference type="InterPro" id="IPR039447">
    <property type="entry name" value="UreH-like_TM_dom"/>
</dbReference>
<gene>
    <name evidence="3" type="ORF">KCTCHS21_35650</name>
</gene>
<dbReference type="RefSeq" id="WP_232057867.1">
    <property type="nucleotide sequence ID" value="NZ_AP019400.1"/>
</dbReference>